<dbReference type="EMBL" id="QREG01000017">
    <property type="protein sequence ID" value="RED95616.1"/>
    <property type="molecule type" value="Genomic_DNA"/>
</dbReference>
<feature type="domain" description="HTH LytTR-type" evidence="3">
    <location>
        <begin position="134"/>
        <end position="205"/>
    </location>
</feature>
<reference evidence="4 5" key="1">
    <citation type="submission" date="2018-07" db="EMBL/GenBank/DDBJ databases">
        <title>Genomic Encyclopedia of Type Strains, Phase IV (KMG-IV): sequencing the most valuable type-strain genomes for metagenomic binning, comparative biology and taxonomic classification.</title>
        <authorList>
            <person name="Goeker M."/>
        </authorList>
    </citation>
    <scope>NUCLEOTIDE SEQUENCE [LARGE SCALE GENOMIC DNA]</scope>
    <source>
        <strain evidence="4 5">DSM 4134</strain>
    </source>
</reference>
<dbReference type="SMART" id="SM00448">
    <property type="entry name" value="REC"/>
    <property type="match status" value="1"/>
</dbReference>
<dbReference type="Gene3D" id="3.40.50.2300">
    <property type="match status" value="1"/>
</dbReference>
<dbReference type="GO" id="GO:0003677">
    <property type="term" value="F:DNA binding"/>
    <property type="evidence" value="ECO:0007669"/>
    <property type="project" value="InterPro"/>
</dbReference>
<dbReference type="InterPro" id="IPR046947">
    <property type="entry name" value="LytR-like"/>
</dbReference>
<evidence type="ECO:0000259" key="3">
    <source>
        <dbReference type="PROSITE" id="PS50930"/>
    </source>
</evidence>
<evidence type="ECO:0000313" key="5">
    <source>
        <dbReference type="Proteomes" id="UP000256779"/>
    </source>
</evidence>
<accession>A0A3D9KZN4</accession>
<dbReference type="PROSITE" id="PS50930">
    <property type="entry name" value="HTH_LYTTR"/>
    <property type="match status" value="1"/>
</dbReference>
<evidence type="ECO:0000313" key="4">
    <source>
        <dbReference type="EMBL" id="RED95616.1"/>
    </source>
</evidence>
<dbReference type="Gene3D" id="2.40.50.1020">
    <property type="entry name" value="LytTr DNA-binding domain"/>
    <property type="match status" value="1"/>
</dbReference>
<dbReference type="Proteomes" id="UP000256779">
    <property type="component" value="Unassembled WGS sequence"/>
</dbReference>
<protein>
    <submittedName>
        <fullName evidence="4">LytTR family two component transcriptional regulator</fullName>
    </submittedName>
</protein>
<proteinExistence type="predicted"/>
<sequence length="233" mass="27280">MILNCMIVDDDEMSRLLVSKFVKETDFLNLSHVLEDTLEAQNILINEKHNDVDLVFLDIEMPEMSGLELAKKLQNTYPIIFITSKKDYAIEAFEGDVLDYLVKPIEYPRFVKAATKAKEHREKELLLAEQEDHIFVKSDSRFVRIPYQDLFFVEALADYVIFNTVKGKFIVHHTMKGIEKRLPISMFSRVHRSYIINRSKINQIEDFNISITDKIIPIGASYKEEFLKRINML</sequence>
<dbReference type="OrthoDB" id="1646880at2"/>
<organism evidence="4 5">
    <name type="scientific">Marinoscillum furvescens DSM 4134</name>
    <dbReference type="NCBI Taxonomy" id="1122208"/>
    <lineage>
        <taxon>Bacteria</taxon>
        <taxon>Pseudomonadati</taxon>
        <taxon>Bacteroidota</taxon>
        <taxon>Cytophagia</taxon>
        <taxon>Cytophagales</taxon>
        <taxon>Reichenbachiellaceae</taxon>
        <taxon>Marinoscillum</taxon>
    </lineage>
</organism>
<keyword evidence="1" id="KW-0597">Phosphoprotein</keyword>
<dbReference type="AlphaFoldDB" id="A0A3D9KZN4"/>
<dbReference type="PANTHER" id="PTHR37299">
    <property type="entry name" value="TRANSCRIPTIONAL REGULATOR-RELATED"/>
    <property type="match status" value="1"/>
</dbReference>
<dbReference type="PROSITE" id="PS50110">
    <property type="entry name" value="RESPONSE_REGULATORY"/>
    <property type="match status" value="1"/>
</dbReference>
<dbReference type="GO" id="GO:0000156">
    <property type="term" value="F:phosphorelay response regulator activity"/>
    <property type="evidence" value="ECO:0007669"/>
    <property type="project" value="InterPro"/>
</dbReference>
<comment type="caution">
    <text evidence="4">The sequence shown here is derived from an EMBL/GenBank/DDBJ whole genome shotgun (WGS) entry which is preliminary data.</text>
</comment>
<dbReference type="Pfam" id="PF00072">
    <property type="entry name" value="Response_reg"/>
    <property type="match status" value="1"/>
</dbReference>
<evidence type="ECO:0000256" key="1">
    <source>
        <dbReference type="PROSITE-ProRule" id="PRU00169"/>
    </source>
</evidence>
<dbReference type="Pfam" id="PF04397">
    <property type="entry name" value="LytTR"/>
    <property type="match status" value="1"/>
</dbReference>
<feature type="modified residue" description="4-aspartylphosphate" evidence="1">
    <location>
        <position position="58"/>
    </location>
</feature>
<dbReference type="InterPro" id="IPR011006">
    <property type="entry name" value="CheY-like_superfamily"/>
</dbReference>
<dbReference type="InterPro" id="IPR007492">
    <property type="entry name" value="LytTR_DNA-bd_dom"/>
</dbReference>
<name>A0A3D9KZN4_MARFU</name>
<evidence type="ECO:0000259" key="2">
    <source>
        <dbReference type="PROSITE" id="PS50110"/>
    </source>
</evidence>
<dbReference type="PANTHER" id="PTHR37299:SF1">
    <property type="entry name" value="STAGE 0 SPORULATION PROTEIN A HOMOLOG"/>
    <property type="match status" value="1"/>
</dbReference>
<keyword evidence="5" id="KW-1185">Reference proteome</keyword>
<dbReference type="InterPro" id="IPR001789">
    <property type="entry name" value="Sig_transdc_resp-reg_receiver"/>
</dbReference>
<dbReference type="RefSeq" id="WP_115869253.1">
    <property type="nucleotide sequence ID" value="NZ_QREG01000017.1"/>
</dbReference>
<feature type="domain" description="Response regulatory" evidence="2">
    <location>
        <begin position="4"/>
        <end position="118"/>
    </location>
</feature>
<gene>
    <name evidence="4" type="ORF">C7460_11766</name>
</gene>
<dbReference type="SUPFAM" id="SSF52172">
    <property type="entry name" value="CheY-like"/>
    <property type="match status" value="1"/>
</dbReference>
<dbReference type="SMART" id="SM00850">
    <property type="entry name" value="LytTR"/>
    <property type="match status" value="1"/>
</dbReference>